<dbReference type="Proteomes" id="UP000184356">
    <property type="component" value="Unassembled WGS sequence"/>
</dbReference>
<dbReference type="GeneID" id="63761578"/>
<proteinExistence type="predicted"/>
<feature type="region of interest" description="Disordered" evidence="1">
    <location>
        <begin position="73"/>
        <end position="100"/>
    </location>
</feature>
<dbReference type="EMBL" id="KV878600">
    <property type="protein sequence ID" value="OJJ52637.1"/>
    <property type="molecule type" value="Genomic_DNA"/>
</dbReference>
<dbReference type="RefSeq" id="XP_040696443.1">
    <property type="nucleotide sequence ID" value="XM_040845505.1"/>
</dbReference>
<evidence type="ECO:0000256" key="1">
    <source>
        <dbReference type="SAM" id="MobiDB-lite"/>
    </source>
</evidence>
<protein>
    <submittedName>
        <fullName evidence="2">Uncharacterized protein</fullName>
    </submittedName>
</protein>
<dbReference type="AlphaFoldDB" id="A0A1L9SZQ5"/>
<name>A0A1L9SZQ5_9EURO</name>
<dbReference type="VEuPathDB" id="FungiDB:ASPSYDRAFT_37160"/>
<keyword evidence="3" id="KW-1185">Reference proteome</keyword>
<evidence type="ECO:0000313" key="2">
    <source>
        <dbReference type="EMBL" id="OJJ52637.1"/>
    </source>
</evidence>
<evidence type="ECO:0000313" key="3">
    <source>
        <dbReference type="Proteomes" id="UP000184356"/>
    </source>
</evidence>
<accession>A0A1L9SZQ5</accession>
<reference evidence="3" key="1">
    <citation type="journal article" date="2017" name="Genome Biol.">
        <title>Comparative genomics reveals high biological diversity and specific adaptations in the industrially and medically important fungal genus Aspergillus.</title>
        <authorList>
            <person name="de Vries R.P."/>
            <person name="Riley R."/>
            <person name="Wiebenga A."/>
            <person name="Aguilar-Osorio G."/>
            <person name="Amillis S."/>
            <person name="Uchima C.A."/>
            <person name="Anderluh G."/>
            <person name="Asadollahi M."/>
            <person name="Askin M."/>
            <person name="Barry K."/>
            <person name="Battaglia E."/>
            <person name="Bayram O."/>
            <person name="Benocci T."/>
            <person name="Braus-Stromeyer S.A."/>
            <person name="Caldana C."/>
            <person name="Canovas D."/>
            <person name="Cerqueira G.C."/>
            <person name="Chen F."/>
            <person name="Chen W."/>
            <person name="Choi C."/>
            <person name="Clum A."/>
            <person name="Dos Santos R.A."/>
            <person name="Damasio A.R."/>
            <person name="Diallinas G."/>
            <person name="Emri T."/>
            <person name="Fekete E."/>
            <person name="Flipphi M."/>
            <person name="Freyberg S."/>
            <person name="Gallo A."/>
            <person name="Gournas C."/>
            <person name="Habgood R."/>
            <person name="Hainaut M."/>
            <person name="Harispe M.L."/>
            <person name="Henrissat B."/>
            <person name="Hilden K.S."/>
            <person name="Hope R."/>
            <person name="Hossain A."/>
            <person name="Karabika E."/>
            <person name="Karaffa L."/>
            <person name="Karanyi Z."/>
            <person name="Krasevec N."/>
            <person name="Kuo A."/>
            <person name="Kusch H."/>
            <person name="LaButti K."/>
            <person name="Lagendijk E.L."/>
            <person name="Lapidus A."/>
            <person name="Levasseur A."/>
            <person name="Lindquist E."/>
            <person name="Lipzen A."/>
            <person name="Logrieco A.F."/>
            <person name="MacCabe A."/>
            <person name="Maekelae M.R."/>
            <person name="Malavazi I."/>
            <person name="Melin P."/>
            <person name="Meyer V."/>
            <person name="Mielnichuk N."/>
            <person name="Miskei M."/>
            <person name="Molnar A.P."/>
            <person name="Mule G."/>
            <person name="Ngan C.Y."/>
            <person name="Orejas M."/>
            <person name="Orosz E."/>
            <person name="Ouedraogo J.P."/>
            <person name="Overkamp K.M."/>
            <person name="Park H.-S."/>
            <person name="Perrone G."/>
            <person name="Piumi F."/>
            <person name="Punt P.J."/>
            <person name="Ram A.F."/>
            <person name="Ramon A."/>
            <person name="Rauscher S."/>
            <person name="Record E."/>
            <person name="Riano-Pachon D.M."/>
            <person name="Robert V."/>
            <person name="Roehrig J."/>
            <person name="Ruller R."/>
            <person name="Salamov A."/>
            <person name="Salih N.S."/>
            <person name="Samson R.A."/>
            <person name="Sandor E."/>
            <person name="Sanguinetti M."/>
            <person name="Schuetze T."/>
            <person name="Sepcic K."/>
            <person name="Shelest E."/>
            <person name="Sherlock G."/>
            <person name="Sophianopoulou V."/>
            <person name="Squina F.M."/>
            <person name="Sun H."/>
            <person name="Susca A."/>
            <person name="Todd R.B."/>
            <person name="Tsang A."/>
            <person name="Unkles S.E."/>
            <person name="van de Wiele N."/>
            <person name="van Rossen-Uffink D."/>
            <person name="Oliveira J.V."/>
            <person name="Vesth T.C."/>
            <person name="Visser J."/>
            <person name="Yu J.-H."/>
            <person name="Zhou M."/>
            <person name="Andersen M.R."/>
            <person name="Archer D.B."/>
            <person name="Baker S.E."/>
            <person name="Benoit I."/>
            <person name="Brakhage A.A."/>
            <person name="Braus G.H."/>
            <person name="Fischer R."/>
            <person name="Frisvad J.C."/>
            <person name="Goldman G.H."/>
            <person name="Houbraken J."/>
            <person name="Oakley B."/>
            <person name="Pocsi I."/>
            <person name="Scazzocchio C."/>
            <person name="Seiboth B."/>
            <person name="vanKuyk P.A."/>
            <person name="Wortman J."/>
            <person name="Dyer P.S."/>
            <person name="Grigoriev I.V."/>
        </authorList>
    </citation>
    <scope>NUCLEOTIDE SEQUENCE [LARGE SCALE GENOMIC DNA]</scope>
    <source>
        <strain evidence="3">CBS 593.65</strain>
    </source>
</reference>
<organism evidence="2 3">
    <name type="scientific">Aspergillus sydowii CBS 593.65</name>
    <dbReference type="NCBI Taxonomy" id="1036612"/>
    <lineage>
        <taxon>Eukaryota</taxon>
        <taxon>Fungi</taxon>
        <taxon>Dikarya</taxon>
        <taxon>Ascomycota</taxon>
        <taxon>Pezizomycotina</taxon>
        <taxon>Eurotiomycetes</taxon>
        <taxon>Eurotiomycetidae</taxon>
        <taxon>Eurotiales</taxon>
        <taxon>Aspergillaceae</taxon>
        <taxon>Aspergillus</taxon>
        <taxon>Aspergillus subgen. Nidulantes</taxon>
    </lineage>
</organism>
<sequence length="250" mass="26828">MACLRVSIALSTQRSPPGKASGAVVVMGLKETLLLRKEAFPLSGSSLEFGPLQIIDLVAKINSDSGVQLVEVQQGQHGPLNSDERHESTPRARRPNLTGLSGKVSPHLLLAHAMEAETTDHGEMVQVLFPLAPTRWMLVGEMKHSITTGTQHLRLSASCPAPRQRAFQHLTSADWAGLLKFDGEARGGPSTIPLQAPSRACPKRRRQDLHRLDRSGWVAGAGAPASRTAQTSSFYHASQLVAATKSGKSL</sequence>
<gene>
    <name evidence="2" type="ORF">ASPSYDRAFT_37160</name>
</gene>